<proteinExistence type="predicted"/>
<evidence type="ECO:0000256" key="2">
    <source>
        <dbReference type="SAM" id="MobiDB-lite"/>
    </source>
</evidence>
<gene>
    <name evidence="5" type="primary">LOC113708312</name>
</gene>
<dbReference type="Gene3D" id="3.30.420.10">
    <property type="entry name" value="Ribonuclease H-like superfamily/Ribonuclease H"/>
    <property type="match status" value="1"/>
</dbReference>
<dbReference type="InterPro" id="IPR012337">
    <property type="entry name" value="RNaseH-like_sf"/>
</dbReference>
<dbReference type="PANTHER" id="PTHR37984">
    <property type="entry name" value="PROTEIN CBG26694"/>
    <property type="match status" value="1"/>
</dbReference>
<evidence type="ECO:0000256" key="1">
    <source>
        <dbReference type="SAM" id="Coils"/>
    </source>
</evidence>
<evidence type="ECO:0000313" key="4">
    <source>
        <dbReference type="Proteomes" id="UP001652660"/>
    </source>
</evidence>
<dbReference type="Proteomes" id="UP001652660">
    <property type="component" value="Chromosome 9c"/>
</dbReference>
<dbReference type="InterPro" id="IPR056924">
    <property type="entry name" value="SH3_Tf2-1"/>
</dbReference>
<dbReference type="SUPFAM" id="SSF53098">
    <property type="entry name" value="Ribonuclease H-like"/>
    <property type="match status" value="1"/>
</dbReference>
<keyword evidence="1" id="KW-0175">Coiled coil</keyword>
<dbReference type="InterPro" id="IPR000477">
    <property type="entry name" value="RT_dom"/>
</dbReference>
<dbReference type="Gene3D" id="3.10.10.10">
    <property type="entry name" value="HIV Type 1 Reverse Transcriptase, subunit A, domain 1"/>
    <property type="match status" value="1"/>
</dbReference>
<dbReference type="CDD" id="cd01647">
    <property type="entry name" value="RT_LTR"/>
    <property type="match status" value="1"/>
</dbReference>
<feature type="compositionally biased region" description="Basic and acidic residues" evidence="2">
    <location>
        <begin position="7"/>
        <end position="17"/>
    </location>
</feature>
<dbReference type="InterPro" id="IPR050951">
    <property type="entry name" value="Retrovirus_Pol_polyprotein"/>
</dbReference>
<feature type="domain" description="Reverse transcriptase" evidence="3">
    <location>
        <begin position="225"/>
        <end position="404"/>
    </location>
</feature>
<dbReference type="GeneID" id="113708312"/>
<dbReference type="SUPFAM" id="SSF54160">
    <property type="entry name" value="Chromo domain-like"/>
    <property type="match status" value="1"/>
</dbReference>
<name>A0ABM4VM95_COFAR</name>
<dbReference type="SUPFAM" id="SSF56672">
    <property type="entry name" value="DNA/RNA polymerases"/>
    <property type="match status" value="1"/>
</dbReference>
<sequence length="760" mass="86965">MDASGDPSDRPAGDRPRSGLPPIKYQIRQKGAVVRWSPASRLRQCECRSNYYAYPNALVLAVAKEREELADDNAKLEAGVAKLEAEVAQVRATNEKQASRIKELEYDVLEVEDRVDDLCDQLRQARERELKRARKVRGRAEAILNLCDVGLEEDSDEASRFIQGLNVEIQKDLAAAQITAFSEAVEKAQRVESARLQAEVLHSGVAKLGEDRGEMLRVARLQHLAVPTGIAGSQTTTKITAGGNRKKDGTLRMCIDYRGLNNVTIKNKYPLPHIDELFDQLQGAVVFSKLDLRQGYYQLLIRKEDIPKTAFNSRYGHYEFAVMPFGLTNAPAAFMDLMHRVFKPYLDRFVVVFIDDILVYSKTCEEHEEHLSVVLQTLREHKLYAKFSKCEFWLEKVVFLGHVISHEGISVDPAKVEAVTNWKRPENPTEIRSFLGLAGYYRRFIKDFSKLAGPLTDLTKKYGQFIWNARCETSFQELKRRLTMAPVLVLPNGANVVADALSRKTDGQSERTIQTLEDMLRTCILDFGGNWGQHMTLVEFAYNNSFHSSIQMAPYEALYGRKCRSPIYWDEVGEKKALDPATIPWMEEAQEKVKLIRQRIQTAQSRQKSYADNRRKDLEFEVGDHVFLKITPLRSITAGKGKKLQPRYVGPYKILQRVGAVAYRLELPSSLSRIHNVFHVSMLKKYHPDPSHVLQPEDIEVDESLAYEEKPVQVLDRKVKELRNKRIPLVKVLWRNHGVEEATWEVEEEMRKKYPNLFGN</sequence>
<feature type="coiled-coil region" evidence="1">
    <location>
        <begin position="66"/>
        <end position="128"/>
    </location>
</feature>
<protein>
    <recommendedName>
        <fullName evidence="3">Reverse transcriptase domain-containing protein</fullName>
    </recommendedName>
</protein>
<evidence type="ECO:0000259" key="3">
    <source>
        <dbReference type="PROSITE" id="PS50878"/>
    </source>
</evidence>
<dbReference type="InterPro" id="IPR043128">
    <property type="entry name" value="Rev_trsase/Diguanyl_cyclase"/>
</dbReference>
<dbReference type="PROSITE" id="PS50878">
    <property type="entry name" value="RT_POL"/>
    <property type="match status" value="1"/>
</dbReference>
<dbReference type="Pfam" id="PF00078">
    <property type="entry name" value="RVT_1"/>
    <property type="match status" value="1"/>
</dbReference>
<organism evidence="4 5">
    <name type="scientific">Coffea arabica</name>
    <name type="common">Arabian coffee</name>
    <dbReference type="NCBI Taxonomy" id="13443"/>
    <lineage>
        <taxon>Eukaryota</taxon>
        <taxon>Viridiplantae</taxon>
        <taxon>Streptophyta</taxon>
        <taxon>Embryophyta</taxon>
        <taxon>Tracheophyta</taxon>
        <taxon>Spermatophyta</taxon>
        <taxon>Magnoliopsida</taxon>
        <taxon>eudicotyledons</taxon>
        <taxon>Gunneridae</taxon>
        <taxon>Pentapetalae</taxon>
        <taxon>asterids</taxon>
        <taxon>lamiids</taxon>
        <taxon>Gentianales</taxon>
        <taxon>Rubiaceae</taxon>
        <taxon>Ixoroideae</taxon>
        <taxon>Gardenieae complex</taxon>
        <taxon>Bertiereae - Coffeeae clade</taxon>
        <taxon>Coffeeae</taxon>
        <taxon>Coffea</taxon>
    </lineage>
</organism>
<dbReference type="PANTHER" id="PTHR37984:SF5">
    <property type="entry name" value="PROTEIN NYNRIN-LIKE"/>
    <property type="match status" value="1"/>
</dbReference>
<dbReference type="Pfam" id="PF24626">
    <property type="entry name" value="SH3_Tf2-1"/>
    <property type="match status" value="1"/>
</dbReference>
<keyword evidence="4" id="KW-1185">Reference proteome</keyword>
<reference evidence="5" key="1">
    <citation type="submission" date="2025-08" db="UniProtKB">
        <authorList>
            <consortium name="RefSeq"/>
        </authorList>
    </citation>
    <scope>IDENTIFICATION</scope>
    <source>
        <tissue evidence="5">Leaves</tissue>
    </source>
</reference>
<dbReference type="Gene3D" id="3.30.70.270">
    <property type="match status" value="2"/>
</dbReference>
<feature type="region of interest" description="Disordered" evidence="2">
    <location>
        <begin position="1"/>
        <end position="22"/>
    </location>
</feature>
<accession>A0ABM4VM95</accession>
<dbReference type="RefSeq" id="XP_071920658.1">
    <property type="nucleotide sequence ID" value="XM_072064557.1"/>
</dbReference>
<dbReference type="InterPro" id="IPR043502">
    <property type="entry name" value="DNA/RNA_pol_sf"/>
</dbReference>
<dbReference type="InterPro" id="IPR036397">
    <property type="entry name" value="RNaseH_sf"/>
</dbReference>
<evidence type="ECO:0000313" key="5">
    <source>
        <dbReference type="RefSeq" id="XP_071920658.1"/>
    </source>
</evidence>
<dbReference type="InterPro" id="IPR016197">
    <property type="entry name" value="Chromo-like_dom_sf"/>
</dbReference>